<feature type="region of interest" description="Disordered" evidence="8">
    <location>
        <begin position="954"/>
        <end position="990"/>
    </location>
</feature>
<reference evidence="10 11" key="1">
    <citation type="submission" date="2015-06" db="EMBL/GenBank/DDBJ databases">
        <title>Survival trade-offs in plant roots during colonization by closely related pathogenic and mutualistic fungi.</title>
        <authorList>
            <person name="Hacquard S."/>
            <person name="Kracher B."/>
            <person name="Hiruma K."/>
            <person name="Weinman A."/>
            <person name="Muench P."/>
            <person name="Garrido Oter R."/>
            <person name="Ver Loren van Themaat E."/>
            <person name="Dallerey J.-F."/>
            <person name="Damm U."/>
            <person name="Henrissat B."/>
            <person name="Lespinet O."/>
            <person name="Thon M."/>
            <person name="Kemen E."/>
            <person name="McHardy A.C."/>
            <person name="Schulze-Lefert P."/>
            <person name="O'Connell R.J."/>
        </authorList>
    </citation>
    <scope>NUCLEOTIDE SEQUENCE [LARGE SCALE GENOMIC DNA]</scope>
    <source>
        <strain evidence="10 11">MAFF 238704</strain>
    </source>
</reference>
<dbReference type="InterPro" id="IPR036864">
    <property type="entry name" value="Zn2-C6_fun-type_DNA-bd_sf"/>
</dbReference>
<feature type="non-terminal residue" evidence="10">
    <location>
        <position position="1"/>
    </location>
</feature>
<accession>A0A161W9L6</accession>
<keyword evidence="3" id="KW-0862">Zinc</keyword>
<name>A0A161W9L6_COLIC</name>
<comment type="subcellular location">
    <subcellularLocation>
        <location evidence="1">Nucleus</location>
    </subcellularLocation>
</comment>
<keyword evidence="11" id="KW-1185">Reference proteome</keyword>
<dbReference type="PANTHER" id="PTHR47540:SF1">
    <property type="entry name" value="ACTIVATOR OF STRESS GENES 1-RELATED"/>
    <property type="match status" value="1"/>
</dbReference>
<evidence type="ECO:0000256" key="6">
    <source>
        <dbReference type="ARBA" id="ARBA00023163"/>
    </source>
</evidence>
<dbReference type="SUPFAM" id="SSF57701">
    <property type="entry name" value="Zn2/Cys6 DNA-binding domain"/>
    <property type="match status" value="1"/>
</dbReference>
<evidence type="ECO:0000256" key="5">
    <source>
        <dbReference type="ARBA" id="ARBA00023125"/>
    </source>
</evidence>
<dbReference type="PROSITE" id="PS00463">
    <property type="entry name" value="ZN2_CY6_FUNGAL_1"/>
    <property type="match status" value="1"/>
</dbReference>
<dbReference type="InterPro" id="IPR001138">
    <property type="entry name" value="Zn2Cys6_DnaBD"/>
</dbReference>
<evidence type="ECO:0000313" key="11">
    <source>
        <dbReference type="Proteomes" id="UP000076584"/>
    </source>
</evidence>
<comment type="caution">
    <text evidence="10">The sequence shown here is derived from an EMBL/GenBank/DDBJ whole genome shotgun (WGS) entry which is preliminary data.</text>
</comment>
<proteinExistence type="predicted"/>
<keyword evidence="6" id="KW-0804">Transcription</keyword>
<dbReference type="Gene3D" id="4.10.240.10">
    <property type="entry name" value="Zn(2)-C6 fungal-type DNA-binding domain"/>
    <property type="match status" value="1"/>
</dbReference>
<dbReference type="Pfam" id="PF04082">
    <property type="entry name" value="Fungal_trans"/>
    <property type="match status" value="1"/>
</dbReference>
<feature type="compositionally biased region" description="Low complexity" evidence="8">
    <location>
        <begin position="954"/>
        <end position="970"/>
    </location>
</feature>
<dbReference type="Proteomes" id="UP000076584">
    <property type="component" value="Unassembled WGS sequence"/>
</dbReference>
<dbReference type="InterPro" id="IPR051711">
    <property type="entry name" value="Stress_Response_Reg"/>
</dbReference>
<sequence>LGWLIGQRPLCFQLCKELILHNCTYTENRVLDRANRTNQPHLSPPPSLQSTSHLPLSSLYLFTPLIDSAMSPPSRPVKADNSPPDSNMSDNESAAPSTNGWPVKEPPSPSGSARSGSDMDEKPGEAGNNVPVQKRRRVTRACDECRRKKIKCDGKQPCTHCSVYSYECTYDKPSNRRRNPAPQYIEALESRLQRAEILLRKFIPDVDLADPTLDPAVQQEFRNREHARVQTSKLRHDPYVNPEKEDAQLLSMIESIGQLDLDDKGGWDFHGVSSGAVFLRRMKEHFRGMMGPITKVPFLPRPDRPAGLINLDSPASAASSPFDSTMTTAPELPPKEVARKLCYLSLNCATCLIRIVHVPSFYEMFDRIYEKSYEDYSNEEHKFLGLLYAVMALGCMYRNLDENAPPVAYKESVDEGMKYYDTARRILQDITECRDLTSLQALLFMILFLQATSNLSGCYAFVGIALRSALRIGLHRYLKHEKISIIEQEVRKRVFWVIRQMDIYVSAMLGFPLMLNADDIDQPYPSEIDDEYITNEGILTPPPGTFSFFEAFNAHTRLMEILAKILKFVYPLKGLGQSVMKGDKPGATYLISYSSIKRIEAELQEWYEVLPAQWRPRPDGPVEVIRVRHLLRFAYAHVQLVLYRPFLHYVSPRLSMGKNIDGLSYACAAACISVSRNIVHIGIEIRKQNVLAGPYWFMLFTEFFAILSLVFYSIENPEKIGSAEVLEDAIAGRDMVAKLQSKSQAADRVTDALNVLFEQLPERLQEAKSQPIPTKKRSAPGQKASSVPVHGHPALQPGIGQRRSEEISRPSSVVMANGRMPQPPLRTSFDGVPISEAGYQDPALASSIQDLLGMDMSSRATPDSVSTSASSNRPPQGFPPPHNMNHISKLDSLMFPSEDPFAYPNQPMMELGFQKGPGPNNVSGPQDVSTFMMPGAFDDIDTQLLGQSPAYFLQGQGQQQQQQHQQQHQQPGYDLSGIYQHSGYQGMPDASRLDHTRRVHMQQRPGDIDRMLAETGYQGNWAGMLARNGFQGL</sequence>
<evidence type="ECO:0000259" key="9">
    <source>
        <dbReference type="PROSITE" id="PS50048"/>
    </source>
</evidence>
<protein>
    <submittedName>
        <fullName evidence="10">Fungal specific transcription factor</fullName>
    </submittedName>
</protein>
<dbReference type="CDD" id="cd00067">
    <property type="entry name" value="GAL4"/>
    <property type="match status" value="1"/>
</dbReference>
<dbReference type="PROSITE" id="PS50048">
    <property type="entry name" value="ZN2_CY6_FUNGAL_2"/>
    <property type="match status" value="1"/>
</dbReference>
<evidence type="ECO:0000256" key="8">
    <source>
        <dbReference type="SAM" id="MobiDB-lite"/>
    </source>
</evidence>
<evidence type="ECO:0000313" key="10">
    <source>
        <dbReference type="EMBL" id="KZL80758.1"/>
    </source>
</evidence>
<feature type="compositionally biased region" description="Polar residues" evidence="8">
    <location>
        <begin position="83"/>
        <end position="100"/>
    </location>
</feature>
<gene>
    <name evidence="10" type="ORF">CI238_09180</name>
</gene>
<dbReference type="Pfam" id="PF00172">
    <property type="entry name" value="Zn_clus"/>
    <property type="match status" value="1"/>
</dbReference>
<dbReference type="GO" id="GO:0006351">
    <property type="term" value="P:DNA-templated transcription"/>
    <property type="evidence" value="ECO:0007669"/>
    <property type="project" value="InterPro"/>
</dbReference>
<dbReference type="PANTHER" id="PTHR47540">
    <property type="entry name" value="THIAMINE REPRESSIBLE GENES REGULATORY PROTEIN THI5"/>
    <property type="match status" value="1"/>
</dbReference>
<keyword evidence="5" id="KW-0238">DNA-binding</keyword>
<dbReference type="SMART" id="SM00066">
    <property type="entry name" value="GAL4"/>
    <property type="match status" value="1"/>
</dbReference>
<evidence type="ECO:0000256" key="1">
    <source>
        <dbReference type="ARBA" id="ARBA00004123"/>
    </source>
</evidence>
<evidence type="ECO:0000256" key="4">
    <source>
        <dbReference type="ARBA" id="ARBA00023015"/>
    </source>
</evidence>
<dbReference type="SMART" id="SM00906">
    <property type="entry name" value="Fungal_trans"/>
    <property type="match status" value="1"/>
</dbReference>
<feature type="domain" description="Zn(2)-C6 fungal-type" evidence="9">
    <location>
        <begin position="141"/>
        <end position="170"/>
    </location>
</feature>
<feature type="region of interest" description="Disordered" evidence="8">
    <location>
        <begin position="765"/>
        <end position="810"/>
    </location>
</feature>
<dbReference type="GO" id="GO:0005634">
    <property type="term" value="C:nucleus"/>
    <property type="evidence" value="ECO:0007669"/>
    <property type="project" value="UniProtKB-SubCell"/>
</dbReference>
<dbReference type="GO" id="GO:0043565">
    <property type="term" value="F:sequence-specific DNA binding"/>
    <property type="evidence" value="ECO:0007669"/>
    <property type="project" value="TreeGrafter"/>
</dbReference>
<keyword evidence="4" id="KW-0805">Transcription regulation</keyword>
<feature type="region of interest" description="Disordered" evidence="8">
    <location>
        <begin position="857"/>
        <end position="888"/>
    </location>
</feature>
<feature type="region of interest" description="Disordered" evidence="8">
    <location>
        <begin position="71"/>
        <end position="133"/>
    </location>
</feature>
<dbReference type="CDD" id="cd12148">
    <property type="entry name" value="fungal_TF_MHR"/>
    <property type="match status" value="1"/>
</dbReference>
<dbReference type="EMBL" id="LFIW01001810">
    <property type="protein sequence ID" value="KZL80758.1"/>
    <property type="molecule type" value="Genomic_DNA"/>
</dbReference>
<feature type="compositionally biased region" description="Polar residues" evidence="8">
    <location>
        <begin position="858"/>
        <end position="874"/>
    </location>
</feature>
<keyword evidence="2" id="KW-0479">Metal-binding</keyword>
<dbReference type="GO" id="GO:0045944">
    <property type="term" value="P:positive regulation of transcription by RNA polymerase II"/>
    <property type="evidence" value="ECO:0007669"/>
    <property type="project" value="TreeGrafter"/>
</dbReference>
<dbReference type="InterPro" id="IPR007219">
    <property type="entry name" value="XnlR_reg_dom"/>
</dbReference>
<dbReference type="GO" id="GO:0008270">
    <property type="term" value="F:zinc ion binding"/>
    <property type="evidence" value="ECO:0007669"/>
    <property type="project" value="InterPro"/>
</dbReference>
<evidence type="ECO:0000256" key="2">
    <source>
        <dbReference type="ARBA" id="ARBA00022723"/>
    </source>
</evidence>
<dbReference type="AlphaFoldDB" id="A0A161W9L6"/>
<dbReference type="STRING" id="1573173.A0A161W9L6"/>
<dbReference type="GO" id="GO:0000981">
    <property type="term" value="F:DNA-binding transcription factor activity, RNA polymerase II-specific"/>
    <property type="evidence" value="ECO:0007669"/>
    <property type="project" value="InterPro"/>
</dbReference>
<evidence type="ECO:0000256" key="3">
    <source>
        <dbReference type="ARBA" id="ARBA00022833"/>
    </source>
</evidence>
<organism evidence="10 11">
    <name type="scientific">Colletotrichum incanum</name>
    <name type="common">Soybean anthracnose fungus</name>
    <dbReference type="NCBI Taxonomy" id="1573173"/>
    <lineage>
        <taxon>Eukaryota</taxon>
        <taxon>Fungi</taxon>
        <taxon>Dikarya</taxon>
        <taxon>Ascomycota</taxon>
        <taxon>Pezizomycotina</taxon>
        <taxon>Sordariomycetes</taxon>
        <taxon>Hypocreomycetidae</taxon>
        <taxon>Glomerellales</taxon>
        <taxon>Glomerellaceae</taxon>
        <taxon>Colletotrichum</taxon>
        <taxon>Colletotrichum spaethianum species complex</taxon>
    </lineage>
</organism>
<evidence type="ECO:0000256" key="7">
    <source>
        <dbReference type="ARBA" id="ARBA00023242"/>
    </source>
</evidence>
<feature type="region of interest" description="Disordered" evidence="8">
    <location>
        <begin position="815"/>
        <end position="834"/>
    </location>
</feature>
<keyword evidence="7" id="KW-0539">Nucleus</keyword>